<keyword evidence="7" id="KW-1185">Reference proteome</keyword>
<dbReference type="InterPro" id="IPR036388">
    <property type="entry name" value="WH-like_DNA-bd_sf"/>
</dbReference>
<dbReference type="PANTHER" id="PTHR43133:SF45">
    <property type="entry name" value="RNA POLYMERASE ECF-TYPE SIGMA FACTOR"/>
    <property type="match status" value="1"/>
</dbReference>
<keyword evidence="4" id="KW-0804">Transcription</keyword>
<keyword evidence="2" id="KW-0805">Transcription regulation</keyword>
<dbReference type="Pfam" id="PF08281">
    <property type="entry name" value="Sigma70_r4_2"/>
    <property type="match status" value="1"/>
</dbReference>
<evidence type="ECO:0000313" key="7">
    <source>
        <dbReference type="Proteomes" id="UP000603640"/>
    </source>
</evidence>
<proteinExistence type="inferred from homology"/>
<dbReference type="Proteomes" id="UP000603640">
    <property type="component" value="Unassembled WGS sequence"/>
</dbReference>
<comment type="similarity">
    <text evidence="1">Belongs to the sigma-70 factor family. ECF subfamily.</text>
</comment>
<gene>
    <name evidence="6" type="ORF">H8S84_19515</name>
</gene>
<dbReference type="Gene3D" id="1.10.1740.10">
    <property type="match status" value="1"/>
</dbReference>
<sequence>MVNLWKGLQSFKHASKLSTWIYRVSLNTAISKCKKASKSQLVYTDDVPEVAAGDTDHEAEHSLSIKALYKGIDKLKPIEKAIILLYLEEKSYQEIADIIGLSKENISVKLVRIKKKLEHYLKPLATSNR</sequence>
<comment type="caution">
    <text evidence="6">The sequence shown here is derived from an EMBL/GenBank/DDBJ whole genome shotgun (WGS) entry which is preliminary data.</text>
</comment>
<accession>A0A923NA71</accession>
<evidence type="ECO:0000256" key="4">
    <source>
        <dbReference type="ARBA" id="ARBA00023163"/>
    </source>
</evidence>
<evidence type="ECO:0000256" key="2">
    <source>
        <dbReference type="ARBA" id="ARBA00023015"/>
    </source>
</evidence>
<dbReference type="SUPFAM" id="SSF88659">
    <property type="entry name" value="Sigma3 and sigma4 domains of RNA polymerase sigma factors"/>
    <property type="match status" value="1"/>
</dbReference>
<dbReference type="NCBIfam" id="TIGR02937">
    <property type="entry name" value="sigma70-ECF"/>
    <property type="match status" value="1"/>
</dbReference>
<evidence type="ECO:0000256" key="3">
    <source>
        <dbReference type="ARBA" id="ARBA00023082"/>
    </source>
</evidence>
<keyword evidence="3" id="KW-0731">Sigma factor</keyword>
<dbReference type="InterPro" id="IPR013325">
    <property type="entry name" value="RNA_pol_sigma_r2"/>
</dbReference>
<dbReference type="InterPro" id="IPR014284">
    <property type="entry name" value="RNA_pol_sigma-70_dom"/>
</dbReference>
<dbReference type="PANTHER" id="PTHR43133">
    <property type="entry name" value="RNA POLYMERASE ECF-TYPE SIGMA FACTO"/>
    <property type="match status" value="1"/>
</dbReference>
<organism evidence="6 7">
    <name type="scientific">Pontibacter cellulosilyticus</name>
    <dbReference type="NCBI Taxonomy" id="1720253"/>
    <lineage>
        <taxon>Bacteria</taxon>
        <taxon>Pseudomonadati</taxon>
        <taxon>Bacteroidota</taxon>
        <taxon>Cytophagia</taxon>
        <taxon>Cytophagales</taxon>
        <taxon>Hymenobacteraceae</taxon>
        <taxon>Pontibacter</taxon>
    </lineage>
</organism>
<dbReference type="EMBL" id="JACRVF010000008">
    <property type="protein sequence ID" value="MBC5995044.1"/>
    <property type="molecule type" value="Genomic_DNA"/>
</dbReference>
<dbReference type="InterPro" id="IPR013324">
    <property type="entry name" value="RNA_pol_sigma_r3/r4-like"/>
</dbReference>
<dbReference type="InterPro" id="IPR013249">
    <property type="entry name" value="RNA_pol_sigma70_r4_t2"/>
</dbReference>
<dbReference type="GO" id="GO:0006352">
    <property type="term" value="P:DNA-templated transcription initiation"/>
    <property type="evidence" value="ECO:0007669"/>
    <property type="project" value="InterPro"/>
</dbReference>
<protein>
    <submittedName>
        <fullName evidence="6">Sigma-70 family RNA polymerase sigma factor</fullName>
    </submittedName>
</protein>
<evidence type="ECO:0000256" key="1">
    <source>
        <dbReference type="ARBA" id="ARBA00010641"/>
    </source>
</evidence>
<dbReference type="GO" id="GO:0003677">
    <property type="term" value="F:DNA binding"/>
    <property type="evidence" value="ECO:0007669"/>
    <property type="project" value="InterPro"/>
</dbReference>
<name>A0A923NA71_9BACT</name>
<feature type="domain" description="RNA polymerase sigma factor 70 region 4 type 2" evidence="5">
    <location>
        <begin position="67"/>
        <end position="117"/>
    </location>
</feature>
<evidence type="ECO:0000313" key="6">
    <source>
        <dbReference type="EMBL" id="MBC5995044.1"/>
    </source>
</evidence>
<dbReference type="CDD" id="cd06171">
    <property type="entry name" value="Sigma70_r4"/>
    <property type="match status" value="1"/>
</dbReference>
<dbReference type="GO" id="GO:0016987">
    <property type="term" value="F:sigma factor activity"/>
    <property type="evidence" value="ECO:0007669"/>
    <property type="project" value="UniProtKB-KW"/>
</dbReference>
<dbReference type="SUPFAM" id="SSF88946">
    <property type="entry name" value="Sigma2 domain of RNA polymerase sigma factors"/>
    <property type="match status" value="1"/>
</dbReference>
<reference evidence="6" key="1">
    <citation type="submission" date="2020-08" db="EMBL/GenBank/DDBJ databases">
        <title>Pontibacter sp. SD6 16S ribosomal RNA gene Genome sequencing and assembly.</title>
        <authorList>
            <person name="Kang M."/>
        </authorList>
    </citation>
    <scope>NUCLEOTIDE SEQUENCE</scope>
    <source>
        <strain evidence="6">SD6</strain>
    </source>
</reference>
<dbReference type="InterPro" id="IPR039425">
    <property type="entry name" value="RNA_pol_sigma-70-like"/>
</dbReference>
<dbReference type="Gene3D" id="1.10.10.10">
    <property type="entry name" value="Winged helix-like DNA-binding domain superfamily/Winged helix DNA-binding domain"/>
    <property type="match status" value="1"/>
</dbReference>
<evidence type="ECO:0000259" key="5">
    <source>
        <dbReference type="Pfam" id="PF08281"/>
    </source>
</evidence>
<dbReference type="AlphaFoldDB" id="A0A923NA71"/>